<dbReference type="STRING" id="305900.GV64_02030"/>
<dbReference type="NCBIfam" id="TIGR00938">
    <property type="entry name" value="thrB_alt"/>
    <property type="match status" value="1"/>
</dbReference>
<dbReference type="InterPro" id="IPR002575">
    <property type="entry name" value="Aminoglycoside_PTrfase"/>
</dbReference>
<comment type="caution">
    <text evidence="11">The sequence shown here is derived from an EMBL/GenBank/DDBJ whole genome shotgun (WGS) entry which is preliminary data.</text>
</comment>
<sequence length="329" mass="37986">MSVYTHLTQQDIEQLLTRYDLGDLTSFKGIESGVENTNYFLDIDKKGHLQRYVLTLFEYLPADTLPFFINYTDELKSSGLPVPNPVRDKNGIALQSLKDKPTLIVQCFAGQHPDARNLSLDQCQQIGTMLAKIHIAGQGSALYQENQRGLSWLDDQQKRLSPLLDQDDASFMTEHWKNISNAIKAFDKLPKGLIHGDLFHNNVLFDQGKISAVIDFYQACNDWLIYDLAVTVNDWCLTNKLELDNQRSQALTEAYAQVRTFTEEEKKAWPLMLQLAAFRFWISRLITFVYPESQMDQEHQANLVRHFLDPNEFKEMLRLRTNDFASKLQ</sequence>
<dbReference type="SUPFAM" id="SSF56112">
    <property type="entry name" value="Protein kinase-like (PK-like)"/>
    <property type="match status" value="1"/>
</dbReference>
<evidence type="ECO:0000259" key="10">
    <source>
        <dbReference type="Pfam" id="PF01636"/>
    </source>
</evidence>
<protein>
    <recommendedName>
        <fullName evidence="8 9">Homoserine kinase</fullName>
        <shortName evidence="8">HK</shortName>
        <shortName evidence="8">HSK</shortName>
        <ecNumber evidence="8 9">2.7.1.39</ecNumber>
    </recommendedName>
</protein>
<dbReference type="EC" id="2.7.1.39" evidence="8 9"/>
<dbReference type="InterPro" id="IPR005280">
    <property type="entry name" value="Homoserine_kinase_II"/>
</dbReference>
<dbReference type="RefSeq" id="WP_020582182.1">
    <property type="nucleotide sequence ID" value="NZ_JOJP01000001.1"/>
</dbReference>
<dbReference type="NCBIfam" id="NF003558">
    <property type="entry name" value="PRK05231.1"/>
    <property type="match status" value="1"/>
</dbReference>
<dbReference type="Gene3D" id="3.90.1200.10">
    <property type="match status" value="1"/>
</dbReference>
<comment type="catalytic activity">
    <reaction evidence="8">
        <text>L-homoserine + ATP = O-phospho-L-homoserine + ADP + H(+)</text>
        <dbReference type="Rhea" id="RHEA:13985"/>
        <dbReference type="ChEBI" id="CHEBI:15378"/>
        <dbReference type="ChEBI" id="CHEBI:30616"/>
        <dbReference type="ChEBI" id="CHEBI:57476"/>
        <dbReference type="ChEBI" id="CHEBI:57590"/>
        <dbReference type="ChEBI" id="CHEBI:456216"/>
        <dbReference type="EC" id="2.7.1.39"/>
    </reaction>
</comment>
<evidence type="ECO:0000256" key="5">
    <source>
        <dbReference type="ARBA" id="ARBA00022777"/>
    </source>
</evidence>
<evidence type="ECO:0000256" key="7">
    <source>
        <dbReference type="ARBA" id="ARBA00038240"/>
    </source>
</evidence>
<dbReference type="UniPathway" id="UPA00050">
    <property type="reaction ID" value="UER00064"/>
</dbReference>
<name>A0A081K6A8_9GAMM</name>
<evidence type="ECO:0000256" key="3">
    <source>
        <dbReference type="ARBA" id="ARBA00022697"/>
    </source>
</evidence>
<feature type="domain" description="Aminoglycoside phosphotransferase" evidence="10">
    <location>
        <begin position="27"/>
        <end position="259"/>
    </location>
</feature>
<keyword evidence="6 8" id="KW-0067">ATP-binding</keyword>
<evidence type="ECO:0000256" key="8">
    <source>
        <dbReference type="HAMAP-Rule" id="MF_00301"/>
    </source>
</evidence>
<comment type="pathway">
    <text evidence="8">Amino-acid biosynthesis; L-threonine biosynthesis; L-threonine from L-aspartate: step 4/5.</text>
</comment>
<dbReference type="HAMAP" id="MF_00301">
    <property type="entry name" value="Homoser_kinase_2"/>
    <property type="match status" value="1"/>
</dbReference>
<comment type="similarity">
    <text evidence="7 8">Belongs to the pseudomonas-type ThrB family.</text>
</comment>
<evidence type="ECO:0000313" key="11">
    <source>
        <dbReference type="EMBL" id="KEI69684.1"/>
    </source>
</evidence>
<dbReference type="eggNOG" id="COG2334">
    <property type="taxonomic scope" value="Bacteria"/>
</dbReference>
<dbReference type="CDD" id="cd05153">
    <property type="entry name" value="HomoserineK_II"/>
    <property type="match status" value="1"/>
</dbReference>
<keyword evidence="4 8" id="KW-0547">Nucleotide-binding</keyword>
<evidence type="ECO:0000256" key="1">
    <source>
        <dbReference type="ARBA" id="ARBA00022605"/>
    </source>
</evidence>
<dbReference type="Gene3D" id="3.30.200.20">
    <property type="entry name" value="Phosphorylase Kinase, domain 1"/>
    <property type="match status" value="1"/>
</dbReference>
<evidence type="ECO:0000256" key="9">
    <source>
        <dbReference type="NCBIfam" id="TIGR00938"/>
    </source>
</evidence>
<evidence type="ECO:0000256" key="6">
    <source>
        <dbReference type="ARBA" id="ARBA00022840"/>
    </source>
</evidence>
<organism evidence="11 12">
    <name type="scientific">Endozoicomonas elysicola</name>
    <dbReference type="NCBI Taxonomy" id="305900"/>
    <lineage>
        <taxon>Bacteria</taxon>
        <taxon>Pseudomonadati</taxon>
        <taxon>Pseudomonadota</taxon>
        <taxon>Gammaproteobacteria</taxon>
        <taxon>Oceanospirillales</taxon>
        <taxon>Endozoicomonadaceae</taxon>
        <taxon>Endozoicomonas</taxon>
    </lineage>
</organism>
<keyword evidence="2 8" id="KW-0808">Transferase</keyword>
<dbReference type="EMBL" id="JOJP01000001">
    <property type="protein sequence ID" value="KEI69684.1"/>
    <property type="molecule type" value="Genomic_DNA"/>
</dbReference>
<proteinExistence type="inferred from homology"/>
<keyword evidence="3 8" id="KW-0791">Threonine biosynthesis</keyword>
<dbReference type="GO" id="GO:0009088">
    <property type="term" value="P:threonine biosynthetic process"/>
    <property type="evidence" value="ECO:0007669"/>
    <property type="project" value="UniProtKB-UniRule"/>
</dbReference>
<dbReference type="PANTHER" id="PTHR21064:SF6">
    <property type="entry name" value="AMINOGLYCOSIDE PHOSPHOTRANSFERASE DOMAIN-CONTAINING PROTEIN"/>
    <property type="match status" value="1"/>
</dbReference>
<dbReference type="PANTHER" id="PTHR21064">
    <property type="entry name" value="AMINOGLYCOSIDE PHOSPHOTRANSFERASE DOMAIN-CONTAINING PROTEIN-RELATED"/>
    <property type="match status" value="1"/>
</dbReference>
<dbReference type="InterPro" id="IPR011009">
    <property type="entry name" value="Kinase-like_dom_sf"/>
</dbReference>
<evidence type="ECO:0000256" key="4">
    <source>
        <dbReference type="ARBA" id="ARBA00022741"/>
    </source>
</evidence>
<dbReference type="GO" id="GO:0004413">
    <property type="term" value="F:homoserine kinase activity"/>
    <property type="evidence" value="ECO:0007669"/>
    <property type="project" value="UniProtKB-UniRule"/>
</dbReference>
<evidence type="ECO:0000313" key="12">
    <source>
        <dbReference type="Proteomes" id="UP000027997"/>
    </source>
</evidence>
<keyword evidence="12" id="KW-1185">Reference proteome</keyword>
<reference evidence="11 12" key="1">
    <citation type="submission" date="2014-06" db="EMBL/GenBank/DDBJ databases">
        <title>Whole Genome Sequences of Three Symbiotic Endozoicomonas Bacteria.</title>
        <authorList>
            <person name="Neave M.J."/>
            <person name="Apprill A."/>
            <person name="Voolstra C.R."/>
        </authorList>
    </citation>
    <scope>NUCLEOTIDE SEQUENCE [LARGE SCALE GENOMIC DNA]</scope>
    <source>
        <strain evidence="11 12">DSM 22380</strain>
    </source>
</reference>
<keyword evidence="1 8" id="KW-0028">Amino-acid biosynthesis</keyword>
<dbReference type="Proteomes" id="UP000027997">
    <property type="component" value="Unassembled WGS sequence"/>
</dbReference>
<dbReference type="Pfam" id="PF01636">
    <property type="entry name" value="APH"/>
    <property type="match status" value="1"/>
</dbReference>
<dbReference type="AlphaFoldDB" id="A0A081K6A8"/>
<accession>A0A081K6A8</accession>
<dbReference type="GO" id="GO:0005524">
    <property type="term" value="F:ATP binding"/>
    <property type="evidence" value="ECO:0007669"/>
    <property type="project" value="UniProtKB-KW"/>
</dbReference>
<evidence type="ECO:0000256" key="2">
    <source>
        <dbReference type="ARBA" id="ARBA00022679"/>
    </source>
</evidence>
<keyword evidence="5 8" id="KW-0418">Kinase</keyword>
<gene>
    <name evidence="8" type="primary">thrB</name>
    <name evidence="11" type="ORF">GV64_02030</name>
</gene>
<dbReference type="InterPro" id="IPR050249">
    <property type="entry name" value="Pseudomonas-type_ThrB"/>
</dbReference>